<feature type="chain" id="PRO_5040379094" description="Fungal lipase-type domain-containing protein" evidence="1">
    <location>
        <begin position="26"/>
        <end position="491"/>
    </location>
</feature>
<organism evidence="3 4">
    <name type="scientific">Seminavis robusta</name>
    <dbReference type="NCBI Taxonomy" id="568900"/>
    <lineage>
        <taxon>Eukaryota</taxon>
        <taxon>Sar</taxon>
        <taxon>Stramenopiles</taxon>
        <taxon>Ochrophyta</taxon>
        <taxon>Bacillariophyta</taxon>
        <taxon>Bacillariophyceae</taxon>
        <taxon>Bacillariophycidae</taxon>
        <taxon>Naviculales</taxon>
        <taxon>Naviculaceae</taxon>
        <taxon>Seminavis</taxon>
    </lineage>
</organism>
<evidence type="ECO:0000259" key="2">
    <source>
        <dbReference type="Pfam" id="PF01764"/>
    </source>
</evidence>
<evidence type="ECO:0000313" key="3">
    <source>
        <dbReference type="EMBL" id="CAB9520475.1"/>
    </source>
</evidence>
<name>A0A9N8EL29_9STRA</name>
<dbReference type="SUPFAM" id="SSF53474">
    <property type="entry name" value="alpha/beta-Hydrolases"/>
    <property type="match status" value="1"/>
</dbReference>
<dbReference type="PANTHER" id="PTHR45856">
    <property type="entry name" value="ALPHA/BETA-HYDROLASES SUPERFAMILY PROTEIN"/>
    <property type="match status" value="1"/>
</dbReference>
<dbReference type="InterPro" id="IPR029058">
    <property type="entry name" value="AB_hydrolase_fold"/>
</dbReference>
<reference evidence="3" key="1">
    <citation type="submission" date="2020-06" db="EMBL/GenBank/DDBJ databases">
        <authorList>
            <consortium name="Plant Systems Biology data submission"/>
        </authorList>
    </citation>
    <scope>NUCLEOTIDE SEQUENCE</scope>
    <source>
        <strain evidence="3">D6</strain>
    </source>
</reference>
<dbReference type="Gene3D" id="3.40.50.1820">
    <property type="entry name" value="alpha/beta hydrolase"/>
    <property type="match status" value="1"/>
</dbReference>
<dbReference type="Proteomes" id="UP001153069">
    <property type="component" value="Unassembled WGS sequence"/>
</dbReference>
<gene>
    <name evidence="3" type="ORF">SEMRO_1105_G241890.1</name>
</gene>
<dbReference type="OrthoDB" id="40037at2759"/>
<accession>A0A9N8EL29</accession>
<dbReference type="GO" id="GO:0006629">
    <property type="term" value="P:lipid metabolic process"/>
    <property type="evidence" value="ECO:0007669"/>
    <property type="project" value="InterPro"/>
</dbReference>
<comment type="caution">
    <text evidence="3">The sequence shown here is derived from an EMBL/GenBank/DDBJ whole genome shotgun (WGS) entry which is preliminary data.</text>
</comment>
<dbReference type="EMBL" id="CAICTM010001103">
    <property type="protein sequence ID" value="CAB9520475.1"/>
    <property type="molecule type" value="Genomic_DNA"/>
</dbReference>
<keyword evidence="4" id="KW-1185">Reference proteome</keyword>
<feature type="signal peptide" evidence="1">
    <location>
        <begin position="1"/>
        <end position="25"/>
    </location>
</feature>
<keyword evidence="1" id="KW-0732">Signal</keyword>
<feature type="domain" description="Fungal lipase-type" evidence="2">
    <location>
        <begin position="94"/>
        <end position="208"/>
    </location>
</feature>
<evidence type="ECO:0000313" key="4">
    <source>
        <dbReference type="Proteomes" id="UP001153069"/>
    </source>
</evidence>
<dbReference type="AlphaFoldDB" id="A0A9N8EL29"/>
<protein>
    <recommendedName>
        <fullName evidence="2">Fungal lipase-type domain-containing protein</fullName>
    </recommendedName>
</protein>
<dbReference type="InterPro" id="IPR051218">
    <property type="entry name" value="Sec_MonoDiacylglyc_Lipase"/>
</dbReference>
<dbReference type="PANTHER" id="PTHR45856:SF11">
    <property type="entry name" value="FUNGAL LIPASE-LIKE DOMAIN-CONTAINING PROTEIN"/>
    <property type="match status" value="1"/>
</dbReference>
<proteinExistence type="predicted"/>
<sequence>MSIRGLWGSLLQAGLILSLPRWIQAKGKIRLSSTEWNELYEASRMAEISYFPWILSDYDEQKERYNLEFLEAWEKTPDQAMVAKVKGVHACYGAFRGTDDFDPTFEDWIQNFSLDDHEVNGCTVRKGFYDGYNTAYRAKFEAAMERCMAKCSGKRVCYRKRGRRYCRRQKCKMIFTGHSQGGSIAAVAGLVYKDKNPLVATFGAPKAVYETCSALEPTRHYRFINAHNLEAGSLYDLAPNLFGNGAEHFGRAIVMGSQNQLAPAYIGLNNRQQRYGNCAVTCHLIRHYEERMRKVRDYNKRRRRKYIYITGWKNGSLCGYDDECESGRCAGLVPPYRCQAKAKLLEQCYGDSDCESGKCVFVSNRNLKICAQKDGKIPNGGPCMVDRDCSTGRCEGYLERTCKRKVGVKSSCNENSDCQSDVCLQSVMKCAQEDGKMPNGGPCRDGSQCSSGRCEGFSYPGTCEGRLKKGRRCNEDSDCLSNDCNWYFKCD</sequence>
<dbReference type="InterPro" id="IPR002921">
    <property type="entry name" value="Fungal_lipase-type"/>
</dbReference>
<dbReference type="Pfam" id="PF01764">
    <property type="entry name" value="Lipase_3"/>
    <property type="match status" value="1"/>
</dbReference>
<evidence type="ECO:0000256" key="1">
    <source>
        <dbReference type="SAM" id="SignalP"/>
    </source>
</evidence>